<dbReference type="Proteomes" id="UP000241362">
    <property type="component" value="Unassembled WGS sequence"/>
</dbReference>
<reference evidence="3 4" key="1">
    <citation type="submission" date="2018-03" db="EMBL/GenBank/DDBJ databases">
        <title>Rhodobacter blasticus.</title>
        <authorList>
            <person name="Meyer T.E."/>
            <person name="Miller S."/>
            <person name="Lodha T."/>
            <person name="Gandham S."/>
            <person name="Chintalapati S."/>
            <person name="Chintalapati V.R."/>
        </authorList>
    </citation>
    <scope>NUCLEOTIDE SEQUENCE [LARGE SCALE GENOMIC DNA]</scope>
    <source>
        <strain evidence="3 4">DSM 2131</strain>
    </source>
</reference>
<dbReference type="Gene3D" id="3.40.50.280">
    <property type="entry name" value="Cobalamin-binding domain"/>
    <property type="match status" value="1"/>
</dbReference>
<feature type="region of interest" description="Disordered" evidence="1">
    <location>
        <begin position="1"/>
        <end position="28"/>
    </location>
</feature>
<dbReference type="EMBL" id="PZKE01000022">
    <property type="protein sequence ID" value="PTE12967.1"/>
    <property type="molecule type" value="Genomic_DNA"/>
</dbReference>
<dbReference type="RefSeq" id="WP_107674521.1">
    <property type="nucleotide sequence ID" value="NZ_PZKE01000022.1"/>
</dbReference>
<keyword evidence="4" id="KW-1185">Reference proteome</keyword>
<evidence type="ECO:0000259" key="2">
    <source>
        <dbReference type="PROSITE" id="PS51332"/>
    </source>
</evidence>
<dbReference type="GO" id="GO:0046872">
    <property type="term" value="F:metal ion binding"/>
    <property type="evidence" value="ECO:0007669"/>
    <property type="project" value="InterPro"/>
</dbReference>
<name>A0A2T4J524_FUSBL</name>
<feature type="domain" description="B12-binding" evidence="2">
    <location>
        <begin position="156"/>
        <end position="284"/>
    </location>
</feature>
<dbReference type="PROSITE" id="PS51332">
    <property type="entry name" value="B12_BINDING"/>
    <property type="match status" value="1"/>
</dbReference>
<gene>
    <name evidence="3" type="ORF">C5F44_15850</name>
</gene>
<dbReference type="GO" id="GO:0031419">
    <property type="term" value="F:cobalamin binding"/>
    <property type="evidence" value="ECO:0007669"/>
    <property type="project" value="InterPro"/>
</dbReference>
<proteinExistence type="predicted"/>
<sequence length="286" mass="30143">MENTYGSPVVSRSGGASSAPVATGGAAQSDGVSECAGSAIGEVLRFAADVVARLVAKDAEVGADVRRGFFDYFLTVVTEDEPVSFEALRAEMRRARVTPEMLADEFIPDVARRLGEMWHRDEATFAKVSIGSARLQAILHDISHDWRADSLHGSGAGTVLLVLPLGEQHTLGACVLAAQLRRRGVSVCVCIGPDAGDLRRLVLRRHFDAAMLSLGAHENLDICCNFVETIREGLGNDVRIAVGGAILESETDLAARLGVDVATQDLEVALAALGLDGGAKAARPTV</sequence>
<dbReference type="AlphaFoldDB" id="A0A2T4J524"/>
<comment type="caution">
    <text evidence="3">The sequence shown here is derived from an EMBL/GenBank/DDBJ whole genome shotgun (WGS) entry which is preliminary data.</text>
</comment>
<evidence type="ECO:0000313" key="3">
    <source>
        <dbReference type="EMBL" id="PTE12967.1"/>
    </source>
</evidence>
<dbReference type="InterPro" id="IPR006158">
    <property type="entry name" value="Cobalamin-bd"/>
</dbReference>
<accession>A0A2T4J524</accession>
<evidence type="ECO:0000256" key="1">
    <source>
        <dbReference type="SAM" id="MobiDB-lite"/>
    </source>
</evidence>
<dbReference type="InterPro" id="IPR036724">
    <property type="entry name" value="Cobalamin-bd_sf"/>
</dbReference>
<evidence type="ECO:0000313" key="4">
    <source>
        <dbReference type="Proteomes" id="UP000241362"/>
    </source>
</evidence>
<organism evidence="3 4">
    <name type="scientific">Fuscovulum blasticum DSM 2131</name>
    <dbReference type="NCBI Taxonomy" id="1188250"/>
    <lineage>
        <taxon>Bacteria</taxon>
        <taxon>Pseudomonadati</taxon>
        <taxon>Pseudomonadota</taxon>
        <taxon>Alphaproteobacteria</taxon>
        <taxon>Rhodobacterales</taxon>
        <taxon>Paracoccaceae</taxon>
        <taxon>Pseudogemmobacter</taxon>
    </lineage>
</organism>
<dbReference type="Pfam" id="PF02310">
    <property type="entry name" value="B12-binding"/>
    <property type="match status" value="1"/>
</dbReference>
<dbReference type="SUPFAM" id="SSF52242">
    <property type="entry name" value="Cobalamin (vitamin B12)-binding domain"/>
    <property type="match status" value="1"/>
</dbReference>
<protein>
    <recommendedName>
        <fullName evidence="2">B12-binding domain-containing protein</fullName>
    </recommendedName>
</protein>